<gene>
    <name evidence="2" type="ORF">ABM428_13410</name>
</gene>
<dbReference type="AlphaFoldDB" id="A0AAU8C1P9"/>
<sequence>MRRLILMRHAKAGWPAGIAMDFDRPLDDKGRQDAHAIGQWLDAEDYRPDLVLCSASRRTSETLEFLEIPSAVKRIFTDRLYLADTERLMAAIQGAEGSTVLVLAHNPGVAEMAHLLPRVGATAHLAAGTPPGATMVMSFEVDDWRGVHWHSGDVQAYMTPRMLAQ</sequence>
<organism evidence="2">
    <name type="scientific">Sulfitobacter sp. TCYB15</name>
    <dbReference type="NCBI Taxonomy" id="3229275"/>
    <lineage>
        <taxon>Bacteria</taxon>
        <taxon>Pseudomonadati</taxon>
        <taxon>Pseudomonadota</taxon>
        <taxon>Alphaproteobacteria</taxon>
        <taxon>Rhodobacterales</taxon>
        <taxon>Roseobacteraceae</taxon>
        <taxon>Sulfitobacter</taxon>
    </lineage>
</organism>
<protein>
    <submittedName>
        <fullName evidence="2">Histidine phosphatase family protein</fullName>
    </submittedName>
</protein>
<dbReference type="PANTHER" id="PTHR47623">
    <property type="entry name" value="OS09G0287300 PROTEIN"/>
    <property type="match status" value="1"/>
</dbReference>
<reference evidence="2" key="1">
    <citation type="journal article" date="2020" name="Int. J. Syst. Evol. Microbiol.">
        <title>Notification of changes in taxonomic opinion previously published outside the IJSEM.</title>
        <authorList>
            <person name="Oren A."/>
            <person name="Garrity G."/>
        </authorList>
    </citation>
    <scope>NUCLEOTIDE SEQUENCE</scope>
    <source>
        <strain evidence="2">TCYB15</strain>
    </source>
</reference>
<dbReference type="SUPFAM" id="SSF53254">
    <property type="entry name" value="Phosphoglycerate mutase-like"/>
    <property type="match status" value="1"/>
</dbReference>
<dbReference type="InterPro" id="IPR013078">
    <property type="entry name" value="His_Pase_superF_clade-1"/>
</dbReference>
<dbReference type="SMART" id="SM00855">
    <property type="entry name" value="PGAM"/>
    <property type="match status" value="1"/>
</dbReference>
<dbReference type="Gene3D" id="3.40.50.1240">
    <property type="entry name" value="Phosphoglycerate mutase-like"/>
    <property type="match status" value="1"/>
</dbReference>
<dbReference type="Pfam" id="PF00300">
    <property type="entry name" value="His_Phos_1"/>
    <property type="match status" value="1"/>
</dbReference>
<dbReference type="CDD" id="cd07067">
    <property type="entry name" value="HP_PGM_like"/>
    <property type="match status" value="1"/>
</dbReference>
<reference evidence="2" key="2">
    <citation type="submission" date="2024-06" db="EMBL/GenBank/DDBJ databases">
        <authorList>
            <person name="Deng Y."/>
        </authorList>
    </citation>
    <scope>NUCLEOTIDE SEQUENCE</scope>
    <source>
        <strain evidence="2">TCYB15</strain>
    </source>
</reference>
<evidence type="ECO:0000256" key="1">
    <source>
        <dbReference type="PIRSR" id="PIRSR613078-2"/>
    </source>
</evidence>
<dbReference type="KEGG" id="suly:ABM428_13410"/>
<dbReference type="RefSeq" id="WP_353628010.1">
    <property type="nucleotide sequence ID" value="NZ_CP159193.1"/>
</dbReference>
<evidence type="ECO:0000313" key="2">
    <source>
        <dbReference type="EMBL" id="XCF10072.1"/>
    </source>
</evidence>
<dbReference type="PANTHER" id="PTHR47623:SF1">
    <property type="entry name" value="OS09G0287300 PROTEIN"/>
    <property type="match status" value="1"/>
</dbReference>
<accession>A0AAU8C1P9</accession>
<name>A0AAU8C1P9_9RHOB</name>
<feature type="binding site" evidence="1">
    <location>
        <position position="58"/>
    </location>
    <ligand>
        <name>substrate</name>
    </ligand>
</feature>
<proteinExistence type="predicted"/>
<dbReference type="InterPro" id="IPR029033">
    <property type="entry name" value="His_PPase_superfam"/>
</dbReference>
<dbReference type="EMBL" id="CP159193">
    <property type="protein sequence ID" value="XCF10072.1"/>
    <property type="molecule type" value="Genomic_DNA"/>
</dbReference>